<protein>
    <submittedName>
        <fullName evidence="2">Uncharacterized protein</fullName>
    </submittedName>
</protein>
<evidence type="ECO:0000313" key="2">
    <source>
        <dbReference type="EMBL" id="QJA53912.1"/>
    </source>
</evidence>
<dbReference type="EMBL" id="MT144461">
    <property type="protein sequence ID" value="QJA53912.1"/>
    <property type="molecule type" value="Genomic_DNA"/>
</dbReference>
<name>A0A6H2A2H4_9ZZZZ</name>
<feature type="region of interest" description="Disordered" evidence="1">
    <location>
        <begin position="222"/>
        <end position="245"/>
    </location>
</feature>
<feature type="compositionally biased region" description="Basic and acidic residues" evidence="1">
    <location>
        <begin position="124"/>
        <end position="133"/>
    </location>
</feature>
<organism evidence="2">
    <name type="scientific">viral metagenome</name>
    <dbReference type="NCBI Taxonomy" id="1070528"/>
    <lineage>
        <taxon>unclassified sequences</taxon>
        <taxon>metagenomes</taxon>
        <taxon>organismal metagenomes</taxon>
    </lineage>
</organism>
<accession>A0A6H2A2H4</accession>
<feature type="compositionally biased region" description="Basic and acidic residues" evidence="1">
    <location>
        <begin position="97"/>
        <end position="107"/>
    </location>
</feature>
<reference evidence="2" key="1">
    <citation type="submission" date="2020-03" db="EMBL/GenBank/DDBJ databases">
        <title>The deep terrestrial virosphere.</title>
        <authorList>
            <person name="Holmfeldt K."/>
            <person name="Nilsson E."/>
            <person name="Simone D."/>
            <person name="Lopez-Fernandez M."/>
            <person name="Wu X."/>
            <person name="de Brujin I."/>
            <person name="Lundin D."/>
            <person name="Andersson A."/>
            <person name="Bertilsson S."/>
            <person name="Dopson M."/>
        </authorList>
    </citation>
    <scope>NUCLEOTIDE SEQUENCE</scope>
    <source>
        <strain evidence="2">TM448A04160</strain>
    </source>
</reference>
<sequence length="245" mass="29409">MARIRYLKPEFFTDEDLATLPFETRLTYAGLWCYADKSGRLEDRPQYLKAMIFPYETVDFEKQLSCLSQPKNNGKPFIQRYEIESRKLIQIINWDKHQKPHHTEPESRLPPITPLKNKGNYKGKGKEQQDSPELRNGLNNVKRPLKSAEQYNCPFFIEFWNIYPKKLGKGKAWEEWIRVTPKPDEKMMSQIRDVIAKLEKTEQWKKNGGQFIPYPSTWIHQRRWEDEPNEREGEDDWKRRFLQSD</sequence>
<evidence type="ECO:0000256" key="1">
    <source>
        <dbReference type="SAM" id="MobiDB-lite"/>
    </source>
</evidence>
<dbReference type="AlphaFoldDB" id="A0A6H2A2H4"/>
<gene>
    <name evidence="2" type="ORF">TM448A04160_0012</name>
</gene>
<feature type="region of interest" description="Disordered" evidence="1">
    <location>
        <begin position="97"/>
        <end position="138"/>
    </location>
</feature>
<proteinExistence type="predicted"/>